<proteinExistence type="predicted"/>
<dbReference type="Gene3D" id="6.10.340.10">
    <property type="match status" value="1"/>
</dbReference>
<protein>
    <recommendedName>
        <fullName evidence="2">histidine kinase</fullName>
        <ecNumber evidence="2">2.7.13.3</ecNumber>
    </recommendedName>
</protein>
<dbReference type="Proteomes" id="UP000588051">
    <property type="component" value="Unassembled WGS sequence"/>
</dbReference>
<reference evidence="12 13" key="1">
    <citation type="submission" date="2020-06" db="EMBL/GenBank/DDBJ databases">
        <authorList>
            <person name="Qiu C."/>
            <person name="Liu Z."/>
        </authorList>
    </citation>
    <scope>NUCLEOTIDE SEQUENCE [LARGE SCALE GENOMIC DNA]</scope>
    <source>
        <strain evidence="12 13">EM 1</strain>
    </source>
</reference>
<dbReference type="EC" id="2.7.13.3" evidence="2"/>
<feature type="transmembrane region" description="Helical" evidence="9">
    <location>
        <begin position="165"/>
        <end position="183"/>
    </location>
</feature>
<evidence type="ECO:0000256" key="8">
    <source>
        <dbReference type="ARBA" id="ARBA00023012"/>
    </source>
</evidence>
<evidence type="ECO:0000256" key="5">
    <source>
        <dbReference type="ARBA" id="ARBA00022741"/>
    </source>
</evidence>
<accession>A0A850QER8</accession>
<name>A0A850QER8_9BURK</name>
<keyword evidence="3" id="KW-0597">Phosphoprotein</keyword>
<dbReference type="InterPro" id="IPR036890">
    <property type="entry name" value="HATPase_C_sf"/>
</dbReference>
<dbReference type="Gene3D" id="3.30.565.10">
    <property type="entry name" value="Histidine kinase-like ATPase, C-terminal domain"/>
    <property type="match status" value="1"/>
</dbReference>
<keyword evidence="9" id="KW-0812">Transmembrane</keyword>
<keyword evidence="13" id="KW-1185">Reference proteome</keyword>
<evidence type="ECO:0000256" key="6">
    <source>
        <dbReference type="ARBA" id="ARBA00022777"/>
    </source>
</evidence>
<evidence type="ECO:0000256" key="2">
    <source>
        <dbReference type="ARBA" id="ARBA00012438"/>
    </source>
</evidence>
<feature type="domain" description="Histidine kinase/HSP90-like ATPase" evidence="10">
    <location>
        <begin position="394"/>
        <end position="479"/>
    </location>
</feature>
<keyword evidence="8" id="KW-0902">Two-component regulatory system</keyword>
<dbReference type="CDD" id="cd16917">
    <property type="entry name" value="HATPase_UhpB-NarQ-NarX-like"/>
    <property type="match status" value="1"/>
</dbReference>
<dbReference type="RefSeq" id="WP_176804497.1">
    <property type="nucleotide sequence ID" value="NZ_JABXYJ010000008.1"/>
</dbReference>
<dbReference type="Pfam" id="PF02518">
    <property type="entry name" value="HATPase_c"/>
    <property type="match status" value="1"/>
</dbReference>
<keyword evidence="9" id="KW-1133">Transmembrane helix</keyword>
<sequence length="483" mass="54292">MSFANLSITNRLRLITVLPIFFMTCFSTLVVWAVIDYSMRDQLTASGEVLAQGIARNSEFALLTRNTEDLRHLLCTSIDVSKDIISINVTDLTGKTVVECQSQSHHYVTQVVQVFADVRIQIAAGMKKDDSDLEMSPLKKVIGQVVVNLSTANYKEKLFKLYETIAGLAAVVFLIGITFSRLLSGTLVSTLHEIVKVSKSISRGNYDPYFLHKQSGELGMVQDAITDMARKVGDITRNLESRVQSRTRDLEKQTQLLEKSHQEKKLLIQMNNKAIEAERRAIAFDLHDTLNTLLLSMIGYARHAKVFLGKYNADARLNPAIDYIQSIESNANHLYSLSRDLVSNLRPEVLDEFGLADAIEVLLANQQKLNPQCHYTFDYTPDFPKLNYDFNIVVYRIVQESLSNVVKHSQATLCHIELTYHPEEHDGRVNLHITDNGLGFDPTVFTGRTGVVGMKERAESINARLEIISDKGRGTELLLQVTV</sequence>
<dbReference type="SUPFAM" id="SSF55874">
    <property type="entry name" value="ATPase domain of HSP90 chaperone/DNA topoisomerase II/histidine kinase"/>
    <property type="match status" value="1"/>
</dbReference>
<dbReference type="GO" id="GO:0000155">
    <property type="term" value="F:phosphorelay sensor kinase activity"/>
    <property type="evidence" value="ECO:0007669"/>
    <property type="project" value="InterPro"/>
</dbReference>
<dbReference type="PANTHER" id="PTHR24421">
    <property type="entry name" value="NITRATE/NITRITE SENSOR PROTEIN NARX-RELATED"/>
    <property type="match status" value="1"/>
</dbReference>
<feature type="domain" description="Signal transduction histidine kinase subgroup 3 dimerisation and phosphoacceptor" evidence="11">
    <location>
        <begin position="278"/>
        <end position="350"/>
    </location>
</feature>
<dbReference type="GO" id="GO:0005524">
    <property type="term" value="F:ATP binding"/>
    <property type="evidence" value="ECO:0007669"/>
    <property type="project" value="UniProtKB-KW"/>
</dbReference>
<dbReference type="GO" id="GO:0016020">
    <property type="term" value="C:membrane"/>
    <property type="evidence" value="ECO:0007669"/>
    <property type="project" value="InterPro"/>
</dbReference>
<feature type="transmembrane region" description="Helical" evidence="9">
    <location>
        <begin position="12"/>
        <end position="35"/>
    </location>
</feature>
<evidence type="ECO:0000256" key="9">
    <source>
        <dbReference type="SAM" id="Phobius"/>
    </source>
</evidence>
<evidence type="ECO:0000313" key="12">
    <source>
        <dbReference type="EMBL" id="NVO78962.1"/>
    </source>
</evidence>
<comment type="caution">
    <text evidence="12">The sequence shown here is derived from an EMBL/GenBank/DDBJ whole genome shotgun (WGS) entry which is preliminary data.</text>
</comment>
<organism evidence="12 13">
    <name type="scientific">Undibacterium oligocarboniphilum</name>
    <dbReference type="NCBI Taxonomy" id="666702"/>
    <lineage>
        <taxon>Bacteria</taxon>
        <taxon>Pseudomonadati</taxon>
        <taxon>Pseudomonadota</taxon>
        <taxon>Betaproteobacteria</taxon>
        <taxon>Burkholderiales</taxon>
        <taxon>Oxalobacteraceae</taxon>
        <taxon>Undibacterium</taxon>
    </lineage>
</organism>
<dbReference type="InterPro" id="IPR011712">
    <property type="entry name" value="Sig_transdc_His_kin_sub3_dim/P"/>
</dbReference>
<dbReference type="InterPro" id="IPR050482">
    <property type="entry name" value="Sensor_HK_TwoCompSys"/>
</dbReference>
<dbReference type="PANTHER" id="PTHR24421:SF10">
    <property type="entry name" value="NITRATE_NITRITE SENSOR PROTEIN NARQ"/>
    <property type="match status" value="1"/>
</dbReference>
<evidence type="ECO:0000313" key="13">
    <source>
        <dbReference type="Proteomes" id="UP000588051"/>
    </source>
</evidence>
<evidence type="ECO:0000259" key="11">
    <source>
        <dbReference type="Pfam" id="PF07730"/>
    </source>
</evidence>
<keyword evidence="6" id="KW-0418">Kinase</keyword>
<comment type="catalytic activity">
    <reaction evidence="1">
        <text>ATP + protein L-histidine = ADP + protein N-phospho-L-histidine.</text>
        <dbReference type="EC" id="2.7.13.3"/>
    </reaction>
</comment>
<evidence type="ECO:0000256" key="1">
    <source>
        <dbReference type="ARBA" id="ARBA00000085"/>
    </source>
</evidence>
<keyword evidence="4" id="KW-0808">Transferase</keyword>
<keyword evidence="5" id="KW-0547">Nucleotide-binding</keyword>
<dbReference type="EMBL" id="JABXYJ010000008">
    <property type="protein sequence ID" value="NVO78962.1"/>
    <property type="molecule type" value="Genomic_DNA"/>
</dbReference>
<evidence type="ECO:0000256" key="7">
    <source>
        <dbReference type="ARBA" id="ARBA00022840"/>
    </source>
</evidence>
<dbReference type="Pfam" id="PF07730">
    <property type="entry name" value="HisKA_3"/>
    <property type="match status" value="1"/>
</dbReference>
<dbReference type="Gene3D" id="1.20.5.1930">
    <property type="match status" value="1"/>
</dbReference>
<evidence type="ECO:0000256" key="4">
    <source>
        <dbReference type="ARBA" id="ARBA00022679"/>
    </source>
</evidence>
<gene>
    <name evidence="12" type="ORF">HV832_14120</name>
</gene>
<dbReference type="GO" id="GO:0046983">
    <property type="term" value="F:protein dimerization activity"/>
    <property type="evidence" value="ECO:0007669"/>
    <property type="project" value="InterPro"/>
</dbReference>
<keyword evidence="9" id="KW-0472">Membrane</keyword>
<dbReference type="AlphaFoldDB" id="A0A850QER8"/>
<dbReference type="InterPro" id="IPR003594">
    <property type="entry name" value="HATPase_dom"/>
</dbReference>
<keyword evidence="7" id="KW-0067">ATP-binding</keyword>
<evidence type="ECO:0000259" key="10">
    <source>
        <dbReference type="Pfam" id="PF02518"/>
    </source>
</evidence>
<evidence type="ECO:0000256" key="3">
    <source>
        <dbReference type="ARBA" id="ARBA00022553"/>
    </source>
</evidence>